<dbReference type="VEuPathDB" id="VectorBase:ADAR2_004713"/>
<reference evidence="7" key="3">
    <citation type="journal article" date="2013" name="Nucleic Acids Res.">
        <title>The genome of Anopheles darlingi, the main neotropical malaria vector.</title>
        <authorList>
            <person name="Marinotti O."/>
            <person name="Cerqueira G.C."/>
            <person name="de Almeida L.G."/>
            <person name="Ferro M.I."/>
            <person name="Loreto E.L."/>
            <person name="Zaha A."/>
            <person name="Teixeira S.M."/>
            <person name="Wespiser A.R."/>
            <person name="Almeida E Silva A."/>
            <person name="Schlindwein A.D."/>
            <person name="Pacheco A.C."/>
            <person name="Silva A.L."/>
            <person name="Graveley B.R."/>
            <person name="Walenz B.P."/>
            <person name="Lima Bde A."/>
            <person name="Ribeiro C.A."/>
            <person name="Nunes-Silva C.G."/>
            <person name="de Carvalho C.R."/>
            <person name="Soares C.M."/>
            <person name="de Menezes C.B."/>
            <person name="Matiolli C."/>
            <person name="Caffrey D."/>
            <person name="Araujo D.A."/>
            <person name="de Oliveira D.M."/>
            <person name="Golenbock D."/>
            <person name="Grisard E.C."/>
            <person name="Fantinatti-Garboggini F."/>
            <person name="de Carvalho F.M."/>
            <person name="Barcellos F.G."/>
            <person name="Prosdocimi F."/>
            <person name="May G."/>
            <person name="Azevedo Junior G.M."/>
            <person name="Guimaraes G.M."/>
            <person name="Goldman G.H."/>
            <person name="Padilha I.Q."/>
            <person name="Batista Jda S."/>
            <person name="Ferro J.A."/>
            <person name="Ribeiro J.M."/>
            <person name="Fietto J.L."/>
            <person name="Dabbas K.M."/>
            <person name="Cerdeira L."/>
            <person name="Agnez-Lima L.F."/>
            <person name="Brocchi M."/>
            <person name="de Carvalho M.O."/>
            <person name="Teixeira Mde M."/>
            <person name="Diniz Maia Mde M."/>
            <person name="Goldman M.H."/>
            <person name="Cruz Schneider M.P."/>
            <person name="Felipe M.S."/>
            <person name="Hungria M."/>
            <person name="Nicolas M.F."/>
            <person name="Pereira M."/>
            <person name="Montes M.A."/>
            <person name="Cantao M.E."/>
            <person name="Vincentz M."/>
            <person name="Rafael M.S."/>
            <person name="Silverman N."/>
            <person name="Stoco P.H."/>
            <person name="Souza R.C."/>
            <person name="Vicentini R."/>
            <person name="Gazzinelli R.T."/>
            <person name="Neves Rde O."/>
            <person name="Silva R."/>
            <person name="Astolfi-Filho S."/>
            <person name="Maciel T.E."/>
            <person name="Urmenyi T.P."/>
            <person name="Tadei W.P."/>
            <person name="Camargo E.P."/>
            <person name="de Vasconcelos A.T."/>
        </authorList>
    </citation>
    <scope>NUCLEOTIDE SEQUENCE</scope>
</reference>
<feature type="compositionally biased region" description="Basic and acidic residues" evidence="5">
    <location>
        <begin position="38"/>
        <end position="48"/>
    </location>
</feature>
<feature type="compositionally biased region" description="Basic residues" evidence="5">
    <location>
        <begin position="102"/>
        <end position="111"/>
    </location>
</feature>
<evidence type="ECO:0000256" key="4">
    <source>
        <dbReference type="PROSITE-ProRule" id="PRU00134"/>
    </source>
</evidence>
<feature type="compositionally biased region" description="Low complexity" evidence="5">
    <location>
        <begin position="673"/>
        <end position="686"/>
    </location>
</feature>
<feature type="compositionally biased region" description="Basic and acidic residues" evidence="5">
    <location>
        <begin position="196"/>
        <end position="211"/>
    </location>
</feature>
<evidence type="ECO:0000256" key="5">
    <source>
        <dbReference type="SAM" id="MobiDB-lite"/>
    </source>
</evidence>
<dbReference type="SUPFAM" id="SSF144232">
    <property type="entry name" value="HIT/MYND zinc finger-like"/>
    <property type="match status" value="1"/>
</dbReference>
<dbReference type="STRING" id="43151.W5JRH9"/>
<dbReference type="InterPro" id="IPR002893">
    <property type="entry name" value="Znf_MYND"/>
</dbReference>
<feature type="compositionally biased region" description="Basic and acidic residues" evidence="5">
    <location>
        <begin position="175"/>
        <end position="188"/>
    </location>
</feature>
<organism evidence="7">
    <name type="scientific">Anopheles darlingi</name>
    <name type="common">Mosquito</name>
    <dbReference type="NCBI Taxonomy" id="43151"/>
    <lineage>
        <taxon>Eukaryota</taxon>
        <taxon>Metazoa</taxon>
        <taxon>Ecdysozoa</taxon>
        <taxon>Arthropoda</taxon>
        <taxon>Hexapoda</taxon>
        <taxon>Insecta</taxon>
        <taxon>Pterygota</taxon>
        <taxon>Neoptera</taxon>
        <taxon>Endopterygota</taxon>
        <taxon>Diptera</taxon>
        <taxon>Nematocera</taxon>
        <taxon>Culicoidea</taxon>
        <taxon>Culicidae</taxon>
        <taxon>Anophelinae</taxon>
        <taxon>Anopheles</taxon>
    </lineage>
</organism>
<feature type="domain" description="MYND-type" evidence="6">
    <location>
        <begin position="992"/>
        <end position="1030"/>
    </location>
</feature>
<dbReference type="PROSITE" id="PS50865">
    <property type="entry name" value="ZF_MYND_2"/>
    <property type="match status" value="1"/>
</dbReference>
<feature type="compositionally biased region" description="Basic and acidic residues" evidence="5">
    <location>
        <begin position="838"/>
        <end position="850"/>
    </location>
</feature>
<gene>
    <name evidence="7" type="ORF">AND_001197</name>
</gene>
<dbReference type="Pfam" id="PF01753">
    <property type="entry name" value="zf-MYND"/>
    <property type="match status" value="1"/>
</dbReference>
<reference evidence="8" key="4">
    <citation type="submission" date="2015-06" db="UniProtKB">
        <authorList>
            <consortium name="EnsemblMetazoa"/>
        </authorList>
    </citation>
    <scope>IDENTIFICATION</scope>
</reference>
<feature type="region of interest" description="Disordered" evidence="5">
    <location>
        <begin position="1"/>
        <end position="111"/>
    </location>
</feature>
<keyword evidence="9" id="KW-1185">Reference proteome</keyword>
<dbReference type="InterPro" id="IPR046824">
    <property type="entry name" value="Mss51-like_C"/>
</dbReference>
<dbReference type="VEuPathDB" id="VectorBase:ADAC001197"/>
<keyword evidence="1" id="KW-0479">Metal-binding</keyword>
<feature type="compositionally biased region" description="Low complexity" evidence="5">
    <location>
        <begin position="775"/>
        <end position="832"/>
    </location>
</feature>
<dbReference type="PANTHER" id="PTHR28069:SF2">
    <property type="entry name" value="GH20023P"/>
    <property type="match status" value="1"/>
</dbReference>
<evidence type="ECO:0000256" key="2">
    <source>
        <dbReference type="ARBA" id="ARBA00022771"/>
    </source>
</evidence>
<name>W5JRH9_ANODA</name>
<feature type="compositionally biased region" description="Low complexity" evidence="5">
    <location>
        <begin position="545"/>
        <end position="573"/>
    </location>
</feature>
<feature type="region of interest" description="Disordered" evidence="5">
    <location>
        <begin position="154"/>
        <end position="233"/>
    </location>
</feature>
<dbReference type="Gene3D" id="6.10.140.2220">
    <property type="match status" value="1"/>
</dbReference>
<evidence type="ECO:0000313" key="7">
    <source>
        <dbReference type="EMBL" id="ETN66997.1"/>
    </source>
</evidence>
<feature type="compositionally biased region" description="Basic and acidic residues" evidence="5">
    <location>
        <begin position="154"/>
        <end position="165"/>
    </location>
</feature>
<dbReference type="PANTHER" id="PTHR28069">
    <property type="entry name" value="GH20023P"/>
    <property type="match status" value="1"/>
</dbReference>
<dbReference type="PROSITE" id="PS01360">
    <property type="entry name" value="ZF_MYND_1"/>
    <property type="match status" value="1"/>
</dbReference>
<proteinExistence type="predicted"/>
<dbReference type="GO" id="GO:0008270">
    <property type="term" value="F:zinc ion binding"/>
    <property type="evidence" value="ECO:0007669"/>
    <property type="project" value="UniProtKB-KW"/>
</dbReference>
<feature type="compositionally biased region" description="Low complexity" evidence="5">
    <location>
        <begin position="880"/>
        <end position="891"/>
    </location>
</feature>
<feature type="compositionally biased region" description="Basic and acidic residues" evidence="5">
    <location>
        <begin position="581"/>
        <end position="604"/>
    </location>
</feature>
<dbReference type="VEuPathDB" id="VectorBase:ADAR2_001550"/>
<sequence>MAKKGKAKNGTTEGSQEVATPPSAAAAAVPVPAPVKPVLEKPVKEEPAAKPQPNVENGTNGDGAGINRKNSRRNSKKKPAGEKPAANEEQQAPKEEASSTKSIKKRLRKKRTRLVHALEVATTNPAGESAQSLEELRQKIKAVENLLREVQAKAEEEQKKVESLKEAQAVQAKPAESETKEPRNRKTSESSSKNLSNEKTRKEAEAKKLATEKVQMQNEAKRLVEEKAKKEQEMKKLIEEKAKKDAEAKRLLEEKAAREAELAKLNQAKARVETVEQKINDLDQKRKETDAQKDPKTAPGSPKQKKEQARTRKDSESSKKKEAEDKAKKESEEKIKQEAEAKAKKEAEEKLKKEAEAKAKKEAEEKLKKEAEAKAKKEAEEKLKKEAEAKTKKEAEEKAKKEAEEKLKQEAEKTKKQAEEEAKRKSNGEAPKQQNGSAATATPPAAPKQEAKNNNKKNKRTPKNSVSEDEKHAIKSRTPKNSVSEDDKSAAKVQTTGSKNGQSGDFASSVEPSQQQRQHRRQPVTLSNRHSSSKQQPKTPEKTQPPKTAASRASPPKTTAKAPSPPKTAAAPKPSTPPATKKPDPPPKPEFLKRKSPSVEKDKPPSPAVKVAQAPPVAAAPSAKPAPASAPAPAQVPASNEPATAPASAPAPAAAAAAASRLTDETVNGVNKPASSPSAAAAAAAATGANNKSKPAQKKPEVPPKPDVHNKSAAKMKTPIKQPGGKASTSDCRSPVAEQSRTEAFKKNMDIISTIADVLLSYPRSKRNRSDAAESTEGGTSSTSKPISSTTTTSANPSQSSSASSPASLFSSLFSSLPQSSSGPLSESSQSAGPQEPAKVKQKLDLERVLRILQSSQGSSARGSSANTTAEDAGTSKPLASSAGTGTGTATKQDMPSDEDLEGSPLGAFFTKDAIRMLMPTLQEVNVKFNVEKQLEALNATAAMAKILPKTLPPGTDTTEEDELEEDLLDEEEEDTIEYKFMPRPVFIATICQVCKNPLKTFFHCERCKMVSYCGEEHRQTDQPAHRDLCAVLCEIAGQRGGHLYQLARKLNVQEYRNLRVHTLNQIELTLKRQLQPFEREIVLFPRICLAPDCREWRQDLLTECKDCRQVSYCAAQPAHLLLAAHARWCKAYLLFQKLILRQRILGRIEPVLPSRIITKSSPLPINIDETIKQLYKSSSALRDECVYAVLSQIATAPLTALHAYQRTGLPFGTTFTIHLVGAELQFEGDTLDKWEAFFLHLVPEVAVLRVVFVGPELNVENLPIDIISRIRMCRTCRLKCRVVAFDFQSRTMYHDYRRSSSYQRPNLICFFNPGLHRTTGYAGIDTWPETIRAATEPGCPILVTAYTELESPLDLDRLQRESVRPLKIVQEPAVNPFGSKRPDRNFISDETAPMIFKNYYHFIVQ</sequence>
<feature type="compositionally biased region" description="Low complexity" evidence="5">
    <location>
        <begin position="854"/>
        <end position="866"/>
    </location>
</feature>
<evidence type="ECO:0000256" key="1">
    <source>
        <dbReference type="ARBA" id="ARBA00022723"/>
    </source>
</evidence>
<feature type="compositionally biased region" description="Basic and acidic residues" evidence="5">
    <location>
        <begin position="698"/>
        <end position="710"/>
    </location>
</feature>
<dbReference type="EMBL" id="ADMH02000317">
    <property type="protein sequence ID" value="ETN66997.1"/>
    <property type="molecule type" value="Genomic_DNA"/>
</dbReference>
<reference evidence="7 9" key="1">
    <citation type="journal article" date="2010" name="BMC Genomics">
        <title>Combination of measures distinguishes pre-miRNAs from other stem-loops in the genome of the newly sequenced Anopheles darlingi.</title>
        <authorList>
            <person name="Mendes N.D."/>
            <person name="Freitas A.T."/>
            <person name="Vasconcelos A.T."/>
            <person name="Sagot M.F."/>
        </authorList>
    </citation>
    <scope>NUCLEOTIDE SEQUENCE</scope>
</reference>
<feature type="compositionally biased region" description="Low complexity" evidence="5">
    <location>
        <begin position="608"/>
        <end position="660"/>
    </location>
</feature>
<dbReference type="VEuPathDB" id="VectorBase:ADAR2_003081"/>
<dbReference type="Pfam" id="PF20179">
    <property type="entry name" value="MSS51_C"/>
    <property type="match status" value="1"/>
</dbReference>
<keyword evidence="3" id="KW-0862">Zinc</keyword>
<dbReference type="eggNOG" id="ENOG502RNC4">
    <property type="taxonomic scope" value="Eukaryota"/>
</dbReference>
<dbReference type="HOGENOM" id="CLU_253990_0_0_1"/>
<feature type="compositionally biased region" description="Basic and acidic residues" evidence="5">
    <location>
        <begin position="270"/>
        <end position="296"/>
    </location>
</feature>
<feature type="compositionally biased region" description="Basic and acidic residues" evidence="5">
    <location>
        <begin position="740"/>
        <end position="749"/>
    </location>
</feature>
<feature type="compositionally biased region" description="Basic residues" evidence="5">
    <location>
        <begin position="69"/>
        <end position="78"/>
    </location>
</feature>
<evidence type="ECO:0000313" key="8">
    <source>
        <dbReference type="EnsemblMetazoa" id="ADAC001197-PA"/>
    </source>
</evidence>
<reference evidence="7" key="2">
    <citation type="submission" date="2010-05" db="EMBL/GenBank/DDBJ databases">
        <authorList>
            <person name="Almeida L.G."/>
            <person name="Nicolas M.F."/>
            <person name="Souza R.C."/>
            <person name="Vasconcelos A.T.R."/>
        </authorList>
    </citation>
    <scope>NUCLEOTIDE SEQUENCE</scope>
</reference>
<evidence type="ECO:0000259" key="6">
    <source>
        <dbReference type="PROSITE" id="PS50865"/>
    </source>
</evidence>
<dbReference type="EnsemblMetazoa" id="ADAC001197-RA">
    <property type="protein sequence ID" value="ADAC001197-PA"/>
    <property type="gene ID" value="ADAC001197"/>
</dbReference>
<protein>
    <recommendedName>
        <fullName evidence="6">MYND-type domain-containing protein</fullName>
    </recommendedName>
</protein>
<feature type="compositionally biased region" description="Basic and acidic residues" evidence="5">
    <location>
        <begin position="219"/>
        <end position="233"/>
    </location>
</feature>
<feature type="compositionally biased region" description="Low complexity" evidence="5">
    <location>
        <begin position="17"/>
        <end position="30"/>
    </location>
</feature>
<feature type="compositionally biased region" description="Polar residues" evidence="5">
    <location>
        <begin position="492"/>
        <end position="513"/>
    </location>
</feature>
<feature type="region of interest" description="Disordered" evidence="5">
    <location>
        <begin position="266"/>
        <end position="905"/>
    </location>
</feature>
<dbReference type="OMA" id="MVSYCGE"/>
<feature type="compositionally biased region" description="Basic and acidic residues" evidence="5">
    <location>
        <begin position="304"/>
        <end position="427"/>
    </location>
</feature>
<keyword evidence="2 4" id="KW-0863">Zinc-finger</keyword>
<evidence type="ECO:0000313" key="9">
    <source>
        <dbReference type="Proteomes" id="UP000000673"/>
    </source>
</evidence>
<accession>W5JRH9</accession>
<evidence type="ECO:0000256" key="3">
    <source>
        <dbReference type="ARBA" id="ARBA00022833"/>
    </source>
</evidence>
<dbReference type="Proteomes" id="UP000000673">
    <property type="component" value="Unassembled WGS sequence"/>
</dbReference>